<name>A0A9P5JXH5_9AGAM</name>
<dbReference type="AlphaFoldDB" id="A0A9P5JXH5"/>
<dbReference type="Proteomes" id="UP000759537">
    <property type="component" value="Unassembled WGS sequence"/>
</dbReference>
<reference evidence="1" key="2">
    <citation type="journal article" date="2020" name="Nat. Commun.">
        <title>Large-scale genome sequencing of mycorrhizal fungi provides insights into the early evolution of symbiotic traits.</title>
        <authorList>
            <person name="Miyauchi S."/>
            <person name="Kiss E."/>
            <person name="Kuo A."/>
            <person name="Drula E."/>
            <person name="Kohler A."/>
            <person name="Sanchez-Garcia M."/>
            <person name="Morin E."/>
            <person name="Andreopoulos B."/>
            <person name="Barry K.W."/>
            <person name="Bonito G."/>
            <person name="Buee M."/>
            <person name="Carver A."/>
            <person name="Chen C."/>
            <person name="Cichocki N."/>
            <person name="Clum A."/>
            <person name="Culley D."/>
            <person name="Crous P.W."/>
            <person name="Fauchery L."/>
            <person name="Girlanda M."/>
            <person name="Hayes R.D."/>
            <person name="Keri Z."/>
            <person name="LaButti K."/>
            <person name="Lipzen A."/>
            <person name="Lombard V."/>
            <person name="Magnuson J."/>
            <person name="Maillard F."/>
            <person name="Murat C."/>
            <person name="Nolan M."/>
            <person name="Ohm R.A."/>
            <person name="Pangilinan J."/>
            <person name="Pereira M.F."/>
            <person name="Perotto S."/>
            <person name="Peter M."/>
            <person name="Pfister S."/>
            <person name="Riley R."/>
            <person name="Sitrit Y."/>
            <person name="Stielow J.B."/>
            <person name="Szollosi G."/>
            <person name="Zifcakova L."/>
            <person name="Stursova M."/>
            <person name="Spatafora J.W."/>
            <person name="Tedersoo L."/>
            <person name="Vaario L.M."/>
            <person name="Yamada A."/>
            <person name="Yan M."/>
            <person name="Wang P."/>
            <person name="Xu J."/>
            <person name="Bruns T."/>
            <person name="Baldrian P."/>
            <person name="Vilgalys R."/>
            <person name="Dunand C."/>
            <person name="Henrissat B."/>
            <person name="Grigoriev I.V."/>
            <person name="Hibbett D."/>
            <person name="Nagy L.G."/>
            <person name="Martin F.M."/>
        </authorList>
    </citation>
    <scope>NUCLEOTIDE SEQUENCE</scope>
    <source>
        <strain evidence="1">Prilba</strain>
    </source>
</reference>
<accession>A0A9P5JXH5</accession>
<gene>
    <name evidence="1" type="ORF">DFH94DRAFT_775683</name>
</gene>
<evidence type="ECO:0000313" key="2">
    <source>
        <dbReference type="Proteomes" id="UP000759537"/>
    </source>
</evidence>
<evidence type="ECO:0000313" key="1">
    <source>
        <dbReference type="EMBL" id="KAF8468733.1"/>
    </source>
</evidence>
<keyword evidence="2" id="KW-1185">Reference proteome</keyword>
<dbReference type="EMBL" id="WHVB01000030">
    <property type="protein sequence ID" value="KAF8468733.1"/>
    <property type="molecule type" value="Genomic_DNA"/>
</dbReference>
<reference evidence="1" key="1">
    <citation type="submission" date="2019-10" db="EMBL/GenBank/DDBJ databases">
        <authorList>
            <consortium name="DOE Joint Genome Institute"/>
            <person name="Kuo A."/>
            <person name="Miyauchi S."/>
            <person name="Kiss E."/>
            <person name="Drula E."/>
            <person name="Kohler A."/>
            <person name="Sanchez-Garcia M."/>
            <person name="Andreopoulos B."/>
            <person name="Barry K.W."/>
            <person name="Bonito G."/>
            <person name="Buee M."/>
            <person name="Carver A."/>
            <person name="Chen C."/>
            <person name="Cichocki N."/>
            <person name="Clum A."/>
            <person name="Culley D."/>
            <person name="Crous P.W."/>
            <person name="Fauchery L."/>
            <person name="Girlanda M."/>
            <person name="Hayes R."/>
            <person name="Keri Z."/>
            <person name="LaButti K."/>
            <person name="Lipzen A."/>
            <person name="Lombard V."/>
            <person name="Magnuson J."/>
            <person name="Maillard F."/>
            <person name="Morin E."/>
            <person name="Murat C."/>
            <person name="Nolan M."/>
            <person name="Ohm R."/>
            <person name="Pangilinan J."/>
            <person name="Pereira M."/>
            <person name="Perotto S."/>
            <person name="Peter M."/>
            <person name="Riley R."/>
            <person name="Sitrit Y."/>
            <person name="Stielow B."/>
            <person name="Szollosi G."/>
            <person name="Zifcakova L."/>
            <person name="Stursova M."/>
            <person name="Spatafora J.W."/>
            <person name="Tedersoo L."/>
            <person name="Vaario L.-M."/>
            <person name="Yamada A."/>
            <person name="Yan M."/>
            <person name="Wang P."/>
            <person name="Xu J."/>
            <person name="Bruns T."/>
            <person name="Baldrian P."/>
            <person name="Vilgalys R."/>
            <person name="Henrissat B."/>
            <person name="Grigoriev I.V."/>
            <person name="Hibbett D."/>
            <person name="Nagy L.G."/>
            <person name="Martin F.M."/>
        </authorList>
    </citation>
    <scope>NUCLEOTIDE SEQUENCE</scope>
    <source>
        <strain evidence="1">Prilba</strain>
    </source>
</reference>
<organism evidence="1 2">
    <name type="scientific">Russula ochroleuca</name>
    <dbReference type="NCBI Taxonomy" id="152965"/>
    <lineage>
        <taxon>Eukaryota</taxon>
        <taxon>Fungi</taxon>
        <taxon>Dikarya</taxon>
        <taxon>Basidiomycota</taxon>
        <taxon>Agaricomycotina</taxon>
        <taxon>Agaricomycetes</taxon>
        <taxon>Russulales</taxon>
        <taxon>Russulaceae</taxon>
        <taxon>Russula</taxon>
    </lineage>
</organism>
<proteinExistence type="predicted"/>
<sequence length="166" mass="18572">MYITPSKSFRGVDSDQDPEMIYTMVMITVKSGGLSTHTQRLRVVSFPEGTVVVRIDGNNKRRIWNEPRHPEVPSKVAKKLFAYSLDVSTESDRLIRVPCHSLVSYSGYWVTASSASSPALGCHLSLDVSLSPSTASRCILKSESFSKLWAESGDLVQWFDKVELNW</sequence>
<protein>
    <submittedName>
        <fullName evidence="1">Uncharacterized protein</fullName>
    </submittedName>
</protein>
<comment type="caution">
    <text evidence="1">The sequence shown here is derived from an EMBL/GenBank/DDBJ whole genome shotgun (WGS) entry which is preliminary data.</text>
</comment>